<feature type="region of interest" description="Disordered" evidence="1">
    <location>
        <begin position="255"/>
        <end position="289"/>
    </location>
</feature>
<evidence type="ECO:0000313" key="4">
    <source>
        <dbReference type="EMBL" id="KDE39180.1"/>
    </source>
</evidence>
<dbReference type="EMBL" id="JMSZ01000032">
    <property type="protein sequence ID" value="KDE39180.1"/>
    <property type="molecule type" value="Genomic_DNA"/>
</dbReference>
<gene>
    <name evidence="4" type="ORF">ADINL_2309</name>
</gene>
<keyword evidence="2" id="KW-0812">Transmembrane</keyword>
<comment type="caution">
    <text evidence="4">The sequence shown here is derived from an EMBL/GenBank/DDBJ whole genome shotgun (WGS) entry which is preliminary data.</text>
</comment>
<feature type="region of interest" description="Disordered" evidence="1">
    <location>
        <begin position="328"/>
        <end position="353"/>
    </location>
</feature>
<dbReference type="Proteomes" id="UP000027318">
    <property type="component" value="Unassembled WGS sequence"/>
</dbReference>
<name>A0A063Y1Y9_9GAMM</name>
<feature type="transmembrane region" description="Helical" evidence="2">
    <location>
        <begin position="300"/>
        <end position="322"/>
    </location>
</feature>
<evidence type="ECO:0000256" key="1">
    <source>
        <dbReference type="SAM" id="MobiDB-lite"/>
    </source>
</evidence>
<accession>A0A063Y1Y9</accession>
<evidence type="ECO:0000256" key="2">
    <source>
        <dbReference type="SAM" id="Phobius"/>
    </source>
</evidence>
<dbReference type="STRING" id="267850.ADINL_2309"/>
<evidence type="ECO:0000313" key="5">
    <source>
        <dbReference type="Proteomes" id="UP000027318"/>
    </source>
</evidence>
<dbReference type="Pfam" id="PF25607">
    <property type="entry name" value="DUF7939"/>
    <property type="match status" value="1"/>
</dbReference>
<proteinExistence type="predicted"/>
<feature type="compositionally biased region" description="Polar residues" evidence="1">
    <location>
        <begin position="255"/>
        <end position="268"/>
    </location>
</feature>
<reference evidence="4 5" key="1">
    <citation type="journal article" date="2005" name="Int. J. Syst. Evol. Microbiol.">
        <title>Nitrincola lacisaponensis gen. nov., sp. nov., a novel alkaliphilic bacterium isolated from an alkaline, saline lake.</title>
        <authorList>
            <person name="Dimitriu P.A."/>
            <person name="Shukla S.K."/>
            <person name="Conradt J."/>
            <person name="Marquez M.C."/>
            <person name="Ventosa A."/>
            <person name="Maglia A."/>
            <person name="Peyton B.M."/>
            <person name="Pinkart H.C."/>
            <person name="Mormile M.R."/>
        </authorList>
    </citation>
    <scope>NUCLEOTIDE SEQUENCE [LARGE SCALE GENOMIC DNA]</scope>
    <source>
        <strain evidence="4 5">4CA</strain>
    </source>
</reference>
<keyword evidence="5" id="KW-1185">Reference proteome</keyword>
<dbReference type="InterPro" id="IPR057699">
    <property type="entry name" value="DUF7939"/>
</dbReference>
<evidence type="ECO:0000259" key="3">
    <source>
        <dbReference type="Pfam" id="PF25607"/>
    </source>
</evidence>
<feature type="compositionally biased region" description="Low complexity" evidence="1">
    <location>
        <begin position="337"/>
        <end position="353"/>
    </location>
</feature>
<keyword evidence="2" id="KW-1133">Transmembrane helix</keyword>
<dbReference type="AlphaFoldDB" id="A0A063Y1Y9"/>
<organism evidence="4 5">
    <name type="scientific">Nitrincola lacisaponensis</name>
    <dbReference type="NCBI Taxonomy" id="267850"/>
    <lineage>
        <taxon>Bacteria</taxon>
        <taxon>Pseudomonadati</taxon>
        <taxon>Pseudomonadota</taxon>
        <taxon>Gammaproteobacteria</taxon>
        <taxon>Oceanospirillales</taxon>
        <taxon>Oceanospirillaceae</taxon>
        <taxon>Nitrincola</taxon>
    </lineage>
</organism>
<keyword evidence="2" id="KW-0472">Membrane</keyword>
<feature type="domain" description="DUF7939" evidence="3">
    <location>
        <begin position="366"/>
        <end position="449"/>
    </location>
</feature>
<sequence length="452" mass="50284">MTAFLVFFYCATVVAEPRTASPVRLLVETDRDQLYPHSQLLITLHIFHDAPLPELVDIFPPQLEAGRVRTLGLPFTRLESDWEEAAFHTTQQFALFPDQPGRLSIEGPGLRIPAQEAHPAINLSAEIPVIDVLTPLNQTDYQLPSEQLYLDDRARQVTDDPVTYLRQLSLTAIGTLPGQLPDRLLNAEQWSNYQLIDRHLDEFHSRQGVTSQLTETWLITAHATTPDLHPEVAVHWWDTQANRLQYSQLPTPEMHFSSQAHNQVTAESTADRAVAESSAISPSASMTDSTSMSASPWHPFWLQGGIAAVLIVVGLIAGYFGFRSRPVATTQKSQQGTPKPATQPARPKAAPAATQVAPQQISLEYQAFMQLRDACQQNATGSARSALVRWAACFWPDRSISSPASIYQANVSQTLNYLLLDLEHHLKRPGDGSWQGDLLLEAVKTLRRRRGL</sequence>
<protein>
    <submittedName>
        <fullName evidence="4">BatD</fullName>
    </submittedName>
</protein>